<dbReference type="Pfam" id="PF00512">
    <property type="entry name" value="HisKA"/>
    <property type="match status" value="1"/>
</dbReference>
<dbReference type="InterPro" id="IPR035965">
    <property type="entry name" value="PAS-like_dom_sf"/>
</dbReference>
<dbReference type="SMART" id="SM00387">
    <property type="entry name" value="HATPase_c"/>
    <property type="match status" value="1"/>
</dbReference>
<keyword evidence="7" id="KW-0547">Nucleotide-binding</keyword>
<dbReference type="EC" id="2.7.13.3" evidence="3"/>
<keyword evidence="4" id="KW-1003">Cell membrane</keyword>
<dbReference type="FunFam" id="3.30.565.10:FF:000023">
    <property type="entry name" value="PAS domain-containing sensor histidine kinase"/>
    <property type="match status" value="1"/>
</dbReference>
<evidence type="ECO:0000256" key="9">
    <source>
        <dbReference type="ARBA" id="ARBA00022840"/>
    </source>
</evidence>
<comment type="subcellular location">
    <subcellularLocation>
        <location evidence="2">Cell membrane</location>
    </subcellularLocation>
</comment>
<dbReference type="InterPro" id="IPR003661">
    <property type="entry name" value="HisK_dim/P_dom"/>
</dbReference>
<feature type="domain" description="Histidine kinase" evidence="12">
    <location>
        <begin position="178"/>
        <end position="396"/>
    </location>
</feature>
<dbReference type="SUPFAM" id="SSF55785">
    <property type="entry name" value="PYP-like sensor domain (PAS domain)"/>
    <property type="match status" value="1"/>
</dbReference>
<evidence type="ECO:0000256" key="2">
    <source>
        <dbReference type="ARBA" id="ARBA00004236"/>
    </source>
</evidence>
<evidence type="ECO:0000259" key="12">
    <source>
        <dbReference type="PROSITE" id="PS50109"/>
    </source>
</evidence>
<keyword evidence="11" id="KW-0472">Membrane</keyword>
<dbReference type="RefSeq" id="WP_162845453.1">
    <property type="nucleotide sequence ID" value="NZ_AP018042.1"/>
</dbReference>
<evidence type="ECO:0000256" key="7">
    <source>
        <dbReference type="ARBA" id="ARBA00022741"/>
    </source>
</evidence>
<evidence type="ECO:0000256" key="1">
    <source>
        <dbReference type="ARBA" id="ARBA00000085"/>
    </source>
</evidence>
<dbReference type="PANTHER" id="PTHR43711:SF31">
    <property type="entry name" value="HISTIDINE KINASE"/>
    <property type="match status" value="1"/>
</dbReference>
<dbReference type="InterPro" id="IPR000014">
    <property type="entry name" value="PAS"/>
</dbReference>
<dbReference type="PRINTS" id="PR00344">
    <property type="entry name" value="BCTRLSENSOR"/>
</dbReference>
<dbReference type="PROSITE" id="PS50109">
    <property type="entry name" value="HIS_KIN"/>
    <property type="match status" value="1"/>
</dbReference>
<dbReference type="InterPro" id="IPR013767">
    <property type="entry name" value="PAS_fold"/>
</dbReference>
<dbReference type="GO" id="GO:0005886">
    <property type="term" value="C:plasma membrane"/>
    <property type="evidence" value="ECO:0007669"/>
    <property type="project" value="UniProtKB-SubCell"/>
</dbReference>
<dbReference type="Pfam" id="PF00989">
    <property type="entry name" value="PAS"/>
    <property type="match status" value="1"/>
</dbReference>
<evidence type="ECO:0000256" key="10">
    <source>
        <dbReference type="ARBA" id="ARBA00023012"/>
    </source>
</evidence>
<dbReference type="EMBL" id="AP018042">
    <property type="protein sequence ID" value="BAX81336.1"/>
    <property type="molecule type" value="Genomic_DNA"/>
</dbReference>
<dbReference type="SMART" id="SM00388">
    <property type="entry name" value="HisKA"/>
    <property type="match status" value="1"/>
</dbReference>
<dbReference type="Gene3D" id="3.30.565.10">
    <property type="entry name" value="Histidine kinase-like ATPase, C-terminal domain"/>
    <property type="match status" value="1"/>
</dbReference>
<evidence type="ECO:0000313" key="15">
    <source>
        <dbReference type="Proteomes" id="UP000218267"/>
    </source>
</evidence>
<dbReference type="KEGG" id="mbas:ALGA_3031"/>
<dbReference type="CDD" id="cd00082">
    <property type="entry name" value="HisKA"/>
    <property type="match status" value="1"/>
</dbReference>
<gene>
    <name evidence="14" type="ORF">ALGA_3031</name>
</gene>
<dbReference type="InterPro" id="IPR036097">
    <property type="entry name" value="HisK_dim/P_sf"/>
</dbReference>
<feature type="domain" description="PAS" evidence="13">
    <location>
        <begin position="38"/>
        <end position="74"/>
    </location>
</feature>
<dbReference type="GO" id="GO:0005524">
    <property type="term" value="F:ATP binding"/>
    <property type="evidence" value="ECO:0007669"/>
    <property type="project" value="UniProtKB-KW"/>
</dbReference>
<dbReference type="SUPFAM" id="SSF55874">
    <property type="entry name" value="ATPase domain of HSP90 chaperone/DNA topoisomerase II/histidine kinase"/>
    <property type="match status" value="1"/>
</dbReference>
<dbReference type="InterPro" id="IPR005467">
    <property type="entry name" value="His_kinase_dom"/>
</dbReference>
<evidence type="ECO:0000259" key="13">
    <source>
        <dbReference type="PROSITE" id="PS50112"/>
    </source>
</evidence>
<keyword evidence="6" id="KW-0808">Transferase</keyword>
<proteinExistence type="predicted"/>
<keyword evidence="10" id="KW-0902">Two-component regulatory system</keyword>
<accession>A0A1Y1CLQ9</accession>
<evidence type="ECO:0000256" key="3">
    <source>
        <dbReference type="ARBA" id="ARBA00012438"/>
    </source>
</evidence>
<evidence type="ECO:0000256" key="5">
    <source>
        <dbReference type="ARBA" id="ARBA00022553"/>
    </source>
</evidence>
<dbReference type="InterPro" id="IPR003594">
    <property type="entry name" value="HATPase_dom"/>
</dbReference>
<dbReference type="Proteomes" id="UP000218267">
    <property type="component" value="Chromosome"/>
</dbReference>
<dbReference type="InterPro" id="IPR004358">
    <property type="entry name" value="Sig_transdc_His_kin-like_C"/>
</dbReference>
<dbReference type="PANTHER" id="PTHR43711">
    <property type="entry name" value="TWO-COMPONENT HISTIDINE KINASE"/>
    <property type="match status" value="1"/>
</dbReference>
<keyword evidence="5" id="KW-0597">Phosphoprotein</keyword>
<evidence type="ECO:0000256" key="4">
    <source>
        <dbReference type="ARBA" id="ARBA00022475"/>
    </source>
</evidence>
<dbReference type="Gene3D" id="3.30.450.20">
    <property type="entry name" value="PAS domain"/>
    <property type="match status" value="1"/>
</dbReference>
<sequence>MEDKWINDRNKIIGLGENSHRKSYYPELQNKIEELEASRQNLDTIINSTSDGIIIHDISGKILFLNKPAELLLNAELGDNLTVMDISAAQKYINSLPDIWNKVRNNKPQTIEWIVLQNKTKKEIPVQVSINNTFWNGLHVFVAVIRDFTVRKEYEEMLLEAKKKAEESDHLKTAFLQNMSHEIRTPMNSIVGFSELLGDSDLLPEKRKKFTSIIVNSANQLLSIVNDILTIYTLQTNQDQAHIESININQVLSDLLIIYEKQAFSRHLSIQLHQALSDQESAIYTDKTKLIQIVTNLLNNAFKFVHEGGIEFGYRLINKDLVFYVTDSGIGIPKEMHSLIFDRFMQASDFVKFNYGGNGLGLAIAKEFVELLGGKIWVESDVNKGSTFYFTIKYLPVK</sequence>
<dbReference type="GO" id="GO:0000155">
    <property type="term" value="F:phosphorelay sensor kinase activity"/>
    <property type="evidence" value="ECO:0007669"/>
    <property type="project" value="InterPro"/>
</dbReference>
<dbReference type="CDD" id="cd16922">
    <property type="entry name" value="HATPase_EvgS-ArcB-TorS-like"/>
    <property type="match status" value="1"/>
</dbReference>
<dbReference type="Pfam" id="PF02518">
    <property type="entry name" value="HATPase_c"/>
    <property type="match status" value="1"/>
</dbReference>
<dbReference type="CDD" id="cd00130">
    <property type="entry name" value="PAS"/>
    <property type="match status" value="1"/>
</dbReference>
<dbReference type="SUPFAM" id="SSF47384">
    <property type="entry name" value="Homodimeric domain of signal transducing histidine kinase"/>
    <property type="match status" value="1"/>
</dbReference>
<dbReference type="GO" id="GO:0006355">
    <property type="term" value="P:regulation of DNA-templated transcription"/>
    <property type="evidence" value="ECO:0007669"/>
    <property type="project" value="InterPro"/>
</dbReference>
<comment type="catalytic activity">
    <reaction evidence="1">
        <text>ATP + protein L-histidine = ADP + protein N-phospho-L-histidine.</text>
        <dbReference type="EC" id="2.7.13.3"/>
    </reaction>
</comment>
<name>A0A1Y1CLQ9_9BACT</name>
<reference evidence="14 15" key="1">
    <citation type="journal article" date="2018" name="Mar. Genomics">
        <title>Complete genome sequence of Marinifilaceae bacterium strain SPP2, isolated from the Antarctic marine sediment.</title>
        <authorList>
            <person name="Watanabe M."/>
            <person name="Kojima H."/>
            <person name="Fukui M."/>
        </authorList>
    </citation>
    <scope>NUCLEOTIDE SEQUENCE [LARGE SCALE GENOMIC DNA]</scope>
    <source>
        <strain evidence="14 15">SPP2</strain>
    </source>
</reference>
<keyword evidence="15" id="KW-1185">Reference proteome</keyword>
<dbReference type="InterPro" id="IPR050736">
    <property type="entry name" value="Sensor_HK_Regulatory"/>
</dbReference>
<dbReference type="Gene3D" id="1.10.287.130">
    <property type="match status" value="1"/>
</dbReference>
<evidence type="ECO:0000256" key="6">
    <source>
        <dbReference type="ARBA" id="ARBA00022679"/>
    </source>
</evidence>
<dbReference type="InterPro" id="IPR036890">
    <property type="entry name" value="HATPase_C_sf"/>
</dbReference>
<keyword evidence="8 14" id="KW-0418">Kinase</keyword>
<protein>
    <recommendedName>
        <fullName evidence="3">histidine kinase</fullName>
        <ecNumber evidence="3">2.7.13.3</ecNumber>
    </recommendedName>
</protein>
<evidence type="ECO:0000313" key="14">
    <source>
        <dbReference type="EMBL" id="BAX81336.1"/>
    </source>
</evidence>
<evidence type="ECO:0000256" key="11">
    <source>
        <dbReference type="ARBA" id="ARBA00023136"/>
    </source>
</evidence>
<evidence type="ECO:0000256" key="8">
    <source>
        <dbReference type="ARBA" id="ARBA00022777"/>
    </source>
</evidence>
<keyword evidence="9" id="KW-0067">ATP-binding</keyword>
<dbReference type="PROSITE" id="PS50112">
    <property type="entry name" value="PAS"/>
    <property type="match status" value="1"/>
</dbReference>
<organism evidence="14 15">
    <name type="scientific">Labilibaculum antarcticum</name>
    <dbReference type="NCBI Taxonomy" id="1717717"/>
    <lineage>
        <taxon>Bacteria</taxon>
        <taxon>Pseudomonadati</taxon>
        <taxon>Bacteroidota</taxon>
        <taxon>Bacteroidia</taxon>
        <taxon>Marinilabiliales</taxon>
        <taxon>Marinifilaceae</taxon>
        <taxon>Labilibaculum</taxon>
    </lineage>
</organism>
<dbReference type="AlphaFoldDB" id="A0A1Y1CLQ9"/>
<reference evidence="15" key="2">
    <citation type="journal article" date="2020" name="Antonie Van Leeuwenhoek">
        <title>Labilibaculum antarcticum sp. nov., a novel facultative anaerobic, psychrotorelant bacterium isolated from marine sediment of Antarctica.</title>
        <authorList>
            <person name="Watanabe M."/>
            <person name="Kojima H."/>
            <person name="Fukui M."/>
        </authorList>
    </citation>
    <scope>NUCLEOTIDE SEQUENCE [LARGE SCALE GENOMIC DNA]</scope>
    <source>
        <strain evidence="15">SPP2</strain>
    </source>
</reference>
<dbReference type="NCBIfam" id="TIGR00229">
    <property type="entry name" value="sensory_box"/>
    <property type="match status" value="1"/>
</dbReference>